<accession>A0A0J8V6L9</accession>
<proteinExistence type="predicted"/>
<dbReference type="Proteomes" id="UP000240481">
    <property type="component" value="Unassembled WGS sequence"/>
</dbReference>
<dbReference type="OrthoDB" id="5829366at2"/>
<evidence type="ECO:0000313" key="1">
    <source>
        <dbReference type="EMBL" id="PSW24561.1"/>
    </source>
</evidence>
<keyword evidence="2" id="KW-1185">Reference proteome</keyword>
<dbReference type="RefSeq" id="WP_048900630.1">
    <property type="nucleotide sequence ID" value="NZ_AP024853.1"/>
</dbReference>
<comment type="caution">
    <text evidence="1">The sequence shown here is derived from an EMBL/GenBank/DDBJ whole genome shotgun (WGS) entry which is preliminary data.</text>
</comment>
<organism evidence="1 2">
    <name type="scientific">Photobacterium swingsii</name>
    <dbReference type="NCBI Taxonomy" id="680026"/>
    <lineage>
        <taxon>Bacteria</taxon>
        <taxon>Pseudomonadati</taxon>
        <taxon>Pseudomonadota</taxon>
        <taxon>Gammaproteobacteria</taxon>
        <taxon>Vibrionales</taxon>
        <taxon>Vibrionaceae</taxon>
        <taxon>Photobacterium</taxon>
    </lineage>
</organism>
<dbReference type="AlphaFoldDB" id="A0A0J8V6L9"/>
<reference evidence="1 2" key="1">
    <citation type="submission" date="2018-01" db="EMBL/GenBank/DDBJ databases">
        <title>Whole genome sequencing of Histamine producing bacteria.</title>
        <authorList>
            <person name="Butler K."/>
        </authorList>
    </citation>
    <scope>NUCLEOTIDE SEQUENCE [LARGE SCALE GENOMIC DNA]</scope>
    <source>
        <strain evidence="1 2">DSM 24669</strain>
    </source>
</reference>
<protein>
    <submittedName>
        <fullName evidence="1">Uncharacterized protein</fullName>
    </submittedName>
</protein>
<sequence>MRSNTKLIGLCLISSIGLNGCGSDSDNSESNNQSEPSNLYPHIKVQNDDSAMNATSHCFNENAKFRTDHFIIGKKGNVSDDKLQEIVRIAQNTFNIDLAAYSWNTWADLNVDYTHPLEVCVIASEGSNGAGNALGFVIGPNRSGENLDNLIKHELKHTYQARLIGPTGLNDSHTWFAEAVATALSTNETASDSQLNAFITQTGMAPTQVTHDGLQQAVNLKLTDASSEYGAYNMVLRYLNTQGARTQDFWQVFKVINQIEQSCKTAHQKAINNGEMVNPIDPQSTSCSGKSDTYQSGATKWRGHIISGSIDDHIAPNTEPGISKFQAAFDYVMQPYSVTYDSLDDNAAFRNTVINGM</sequence>
<name>A0A0J8V6L9_9GAMM</name>
<gene>
    <name evidence="1" type="ORF">C9I94_11040</name>
</gene>
<dbReference type="EMBL" id="PYLZ01000005">
    <property type="protein sequence ID" value="PSW24561.1"/>
    <property type="molecule type" value="Genomic_DNA"/>
</dbReference>
<evidence type="ECO:0000313" key="2">
    <source>
        <dbReference type="Proteomes" id="UP000240481"/>
    </source>
</evidence>